<evidence type="ECO:0000313" key="1">
    <source>
        <dbReference type="EMBL" id="TID24056.1"/>
    </source>
</evidence>
<evidence type="ECO:0000313" key="2">
    <source>
        <dbReference type="Proteomes" id="UP000298493"/>
    </source>
</evidence>
<sequence>MKLPAHTYSMRLLHKAGFLALLRASTRVQVSPRQLGSLQQVNHPRFKKALLVKNDVAVRRLNVELLGTKGERLLQSLFGEGHGRSQFFSHSVQLFIHMTMTPMVVTGAGNLALCGVVKPAGNLPFVLHTERLGDGILSLPLSVSVARREPRHQLERQFVTLKSTRRPEEAF</sequence>
<name>A0A4Z1PFF1_9PEZI</name>
<gene>
    <name evidence="1" type="ORF">E6O75_ATG02421</name>
</gene>
<accession>A0A4Z1PFF1</accession>
<organism evidence="1 2">
    <name type="scientific">Venturia nashicola</name>
    <dbReference type="NCBI Taxonomy" id="86259"/>
    <lineage>
        <taxon>Eukaryota</taxon>
        <taxon>Fungi</taxon>
        <taxon>Dikarya</taxon>
        <taxon>Ascomycota</taxon>
        <taxon>Pezizomycotina</taxon>
        <taxon>Dothideomycetes</taxon>
        <taxon>Pleosporomycetidae</taxon>
        <taxon>Venturiales</taxon>
        <taxon>Venturiaceae</taxon>
        <taxon>Venturia</taxon>
    </lineage>
</organism>
<protein>
    <submittedName>
        <fullName evidence="1">Uncharacterized protein</fullName>
    </submittedName>
</protein>
<dbReference type="AlphaFoldDB" id="A0A4Z1PFF1"/>
<keyword evidence="2" id="KW-1185">Reference proteome</keyword>
<comment type="caution">
    <text evidence="1">The sequence shown here is derived from an EMBL/GenBank/DDBJ whole genome shotgun (WGS) entry which is preliminary data.</text>
</comment>
<dbReference type="Proteomes" id="UP000298493">
    <property type="component" value="Unassembled WGS sequence"/>
</dbReference>
<proteinExistence type="predicted"/>
<reference evidence="1 2" key="1">
    <citation type="submission" date="2019-04" db="EMBL/GenBank/DDBJ databases">
        <title>High contiguity whole genome sequence and gene annotation resource for two Venturia nashicola isolates.</title>
        <authorList>
            <person name="Prokchorchik M."/>
            <person name="Won K."/>
            <person name="Lee Y."/>
            <person name="Choi E.D."/>
            <person name="Segonzac C."/>
            <person name="Sohn K.H."/>
        </authorList>
    </citation>
    <scope>NUCLEOTIDE SEQUENCE [LARGE SCALE GENOMIC DNA]</scope>
    <source>
        <strain evidence="1 2">PRI2</strain>
    </source>
</reference>
<dbReference type="EMBL" id="SNSC02000005">
    <property type="protein sequence ID" value="TID24056.1"/>
    <property type="molecule type" value="Genomic_DNA"/>
</dbReference>